<keyword evidence="4" id="KW-1133">Transmembrane helix</keyword>
<accession>R8BD75</accession>
<dbReference type="PANTHER" id="PTHR47424">
    <property type="entry name" value="REGULATORY PROTEIN GAL4"/>
    <property type="match status" value="1"/>
</dbReference>
<dbReference type="Pfam" id="PF04082">
    <property type="entry name" value="Fungal_trans"/>
    <property type="match status" value="1"/>
</dbReference>
<reference evidence="7" key="1">
    <citation type="journal article" date="2013" name="Genome Announc.">
        <title>Draft genome sequence of the ascomycete Phaeoacremonium aleophilum strain UCR-PA7, a causal agent of the esca disease complex in grapevines.</title>
        <authorList>
            <person name="Blanco-Ulate B."/>
            <person name="Rolshausen P."/>
            <person name="Cantu D."/>
        </authorList>
    </citation>
    <scope>NUCLEOTIDE SEQUENCE [LARGE SCALE GENOMIC DNA]</scope>
    <source>
        <strain evidence="7">UCR-PA7</strain>
    </source>
</reference>
<evidence type="ECO:0000313" key="7">
    <source>
        <dbReference type="Proteomes" id="UP000014074"/>
    </source>
</evidence>
<keyword evidence="1" id="KW-0805">Transcription regulation</keyword>
<feature type="domain" description="Xylanolytic transcriptional activator regulatory" evidence="5">
    <location>
        <begin position="104"/>
        <end position="177"/>
    </location>
</feature>
<dbReference type="GeneID" id="19327981"/>
<dbReference type="GO" id="GO:0000981">
    <property type="term" value="F:DNA-binding transcription factor activity, RNA polymerase II-specific"/>
    <property type="evidence" value="ECO:0007669"/>
    <property type="project" value="TreeGrafter"/>
</dbReference>
<dbReference type="OrthoDB" id="3364175at2759"/>
<evidence type="ECO:0000313" key="6">
    <source>
        <dbReference type="EMBL" id="EON97242.1"/>
    </source>
</evidence>
<dbReference type="KEGG" id="tmn:UCRPA7_7240"/>
<sequence length="509" mass="56865">MIDAYFRMFHLSYPIVHEPTFRAQYSQVISRPHGDSWLVLAYVVAAIGVFTSAISMDDNLDLGLFAQARSILSFNFLEIGNLTLVQALTLIANYLQKRDRPNSGYNTLGIAVRMAMGLGLHKEFQGWNISPLSMEIRRRVWWSLCVFDSGATITFGRPLVWPFEGIEVSLPMNVDDRELTPISKSYPPESKGVTPYTAVAAQAKFHLATNAIYARVISKPLPSAEEILRLDEELLDSWLEGIPAFFRENAPVPERYAFAKDALQWRYRNIRIIMYRPFVIRKALHARDGRRDDASPETMRAYERCLEDAKITISSIRGYWAVHEHNRFGAWYALYYIFQAALIPCICLRNDPASPQASDWREQIATTLQTIASLASVTPSAGRCHQVISELCGRYLDAAAATPMSAAYLQTDGSQDDGPLIESKDTISLGGNSPYVPDAGQVSFDDLGPIDESPQTQINSVFTMMWPNVPPMEAADLVMGEDAWMDFLMGEGAGDDSNVNLDNDGLGMM</sequence>
<dbReference type="InterPro" id="IPR051127">
    <property type="entry name" value="Fungal_SecMet_Regulators"/>
</dbReference>
<evidence type="ECO:0000256" key="1">
    <source>
        <dbReference type="ARBA" id="ARBA00023015"/>
    </source>
</evidence>
<dbReference type="PANTHER" id="PTHR47424:SF2">
    <property type="entry name" value="TRANSCRIPTION FACTOR DOMAIN-CONTAINING PROTEIN-RELATED"/>
    <property type="match status" value="1"/>
</dbReference>
<dbReference type="GO" id="GO:0008270">
    <property type="term" value="F:zinc ion binding"/>
    <property type="evidence" value="ECO:0007669"/>
    <property type="project" value="InterPro"/>
</dbReference>
<dbReference type="GO" id="GO:0000978">
    <property type="term" value="F:RNA polymerase II cis-regulatory region sequence-specific DNA binding"/>
    <property type="evidence" value="ECO:0007669"/>
    <property type="project" value="TreeGrafter"/>
</dbReference>
<dbReference type="EMBL" id="KB933272">
    <property type="protein sequence ID" value="EON97242.1"/>
    <property type="molecule type" value="Genomic_DNA"/>
</dbReference>
<dbReference type="GO" id="GO:0005634">
    <property type="term" value="C:nucleus"/>
    <property type="evidence" value="ECO:0007669"/>
    <property type="project" value="TreeGrafter"/>
</dbReference>
<keyword evidence="2" id="KW-0804">Transcription</keyword>
<organism evidence="6 7">
    <name type="scientific">Phaeoacremonium minimum (strain UCR-PA7)</name>
    <name type="common">Esca disease fungus</name>
    <name type="synonym">Togninia minima</name>
    <dbReference type="NCBI Taxonomy" id="1286976"/>
    <lineage>
        <taxon>Eukaryota</taxon>
        <taxon>Fungi</taxon>
        <taxon>Dikarya</taxon>
        <taxon>Ascomycota</taxon>
        <taxon>Pezizomycotina</taxon>
        <taxon>Sordariomycetes</taxon>
        <taxon>Sordariomycetidae</taxon>
        <taxon>Togniniales</taxon>
        <taxon>Togniniaceae</taxon>
        <taxon>Phaeoacremonium</taxon>
    </lineage>
</organism>
<keyword evidence="4" id="KW-0812">Transmembrane</keyword>
<dbReference type="InterPro" id="IPR007219">
    <property type="entry name" value="XnlR_reg_dom"/>
</dbReference>
<dbReference type="GO" id="GO:0000435">
    <property type="term" value="P:positive regulation of transcription from RNA polymerase II promoter by galactose"/>
    <property type="evidence" value="ECO:0007669"/>
    <property type="project" value="TreeGrafter"/>
</dbReference>
<keyword evidence="3" id="KW-0539">Nucleus</keyword>
<dbReference type="AlphaFoldDB" id="R8BD75"/>
<dbReference type="Proteomes" id="UP000014074">
    <property type="component" value="Unassembled WGS sequence"/>
</dbReference>
<protein>
    <submittedName>
        <fullName evidence="6">Putative zn 2cys6 transcription factor protein</fullName>
    </submittedName>
</protein>
<dbReference type="SMART" id="SM00906">
    <property type="entry name" value="Fungal_trans"/>
    <property type="match status" value="1"/>
</dbReference>
<gene>
    <name evidence="6" type="ORF">UCRPA7_7240</name>
</gene>
<keyword evidence="7" id="KW-1185">Reference proteome</keyword>
<dbReference type="GO" id="GO:0006351">
    <property type="term" value="P:DNA-templated transcription"/>
    <property type="evidence" value="ECO:0007669"/>
    <property type="project" value="InterPro"/>
</dbReference>
<evidence type="ECO:0000256" key="3">
    <source>
        <dbReference type="ARBA" id="ARBA00023242"/>
    </source>
</evidence>
<evidence type="ECO:0000259" key="5">
    <source>
        <dbReference type="SMART" id="SM00906"/>
    </source>
</evidence>
<feature type="transmembrane region" description="Helical" evidence="4">
    <location>
        <begin position="37"/>
        <end position="56"/>
    </location>
</feature>
<dbReference type="eggNOG" id="ENOG502QSMN">
    <property type="taxonomic scope" value="Eukaryota"/>
</dbReference>
<name>R8BD75_PHAM7</name>
<keyword evidence="4" id="KW-0472">Membrane</keyword>
<dbReference type="HOGENOM" id="CLU_008599_3_0_1"/>
<evidence type="ECO:0000256" key="4">
    <source>
        <dbReference type="SAM" id="Phobius"/>
    </source>
</evidence>
<dbReference type="CDD" id="cd12148">
    <property type="entry name" value="fungal_TF_MHR"/>
    <property type="match status" value="1"/>
</dbReference>
<dbReference type="RefSeq" id="XP_007917964.1">
    <property type="nucleotide sequence ID" value="XM_007919773.1"/>
</dbReference>
<proteinExistence type="predicted"/>
<evidence type="ECO:0000256" key="2">
    <source>
        <dbReference type="ARBA" id="ARBA00023163"/>
    </source>
</evidence>